<evidence type="ECO:0000256" key="6">
    <source>
        <dbReference type="ARBA" id="ARBA00022989"/>
    </source>
</evidence>
<reference evidence="10 11" key="1">
    <citation type="submission" date="2019-09" db="EMBL/GenBank/DDBJ databases">
        <authorList>
            <person name="Park J.-S."/>
            <person name="Choi H.-J."/>
        </authorList>
    </citation>
    <scope>NUCLEOTIDE SEQUENCE [LARGE SCALE GENOMIC DNA]</scope>
    <source>
        <strain evidence="10 11">176SS1-4</strain>
    </source>
</reference>
<feature type="transmembrane region" description="Helical" evidence="9">
    <location>
        <begin position="113"/>
        <end position="132"/>
    </location>
</feature>
<evidence type="ECO:0000256" key="5">
    <source>
        <dbReference type="ARBA" id="ARBA00022692"/>
    </source>
</evidence>
<protein>
    <submittedName>
        <fullName evidence="10">TrkH family potassium uptake protein</fullName>
    </submittedName>
</protein>
<evidence type="ECO:0000256" key="1">
    <source>
        <dbReference type="ARBA" id="ARBA00004651"/>
    </source>
</evidence>
<feature type="transmembrane region" description="Helical" evidence="9">
    <location>
        <begin position="20"/>
        <end position="41"/>
    </location>
</feature>
<dbReference type="EMBL" id="VYQE01000004">
    <property type="protein sequence ID" value="KAA9006955.1"/>
    <property type="molecule type" value="Genomic_DNA"/>
</dbReference>
<feature type="transmembrane region" description="Helical" evidence="9">
    <location>
        <begin position="212"/>
        <end position="234"/>
    </location>
</feature>
<name>A0A5J5GFJ5_9RHOB</name>
<evidence type="ECO:0000256" key="4">
    <source>
        <dbReference type="ARBA" id="ARBA00022475"/>
    </source>
</evidence>
<feature type="transmembrane region" description="Helical" evidence="9">
    <location>
        <begin position="162"/>
        <end position="184"/>
    </location>
</feature>
<comment type="caution">
    <text evidence="10">The sequence shown here is derived from an EMBL/GenBank/DDBJ whole genome shotgun (WGS) entry which is preliminary data.</text>
</comment>
<keyword evidence="7" id="KW-0406">Ion transport</keyword>
<gene>
    <name evidence="10" type="ORF">F3S47_14405</name>
</gene>
<keyword evidence="11" id="KW-1185">Reference proteome</keyword>
<keyword evidence="6 9" id="KW-1133">Transmembrane helix</keyword>
<evidence type="ECO:0000256" key="7">
    <source>
        <dbReference type="ARBA" id="ARBA00023065"/>
    </source>
</evidence>
<keyword evidence="5 9" id="KW-0812">Transmembrane</keyword>
<accession>A0A5J5GFJ5</accession>
<keyword evidence="3" id="KW-0813">Transport</keyword>
<proteinExistence type="inferred from homology"/>
<feature type="transmembrane region" description="Helical" evidence="9">
    <location>
        <begin position="299"/>
        <end position="320"/>
    </location>
</feature>
<dbReference type="Pfam" id="PF02386">
    <property type="entry name" value="TrkH"/>
    <property type="match status" value="2"/>
</dbReference>
<dbReference type="RefSeq" id="WP_150445974.1">
    <property type="nucleotide sequence ID" value="NZ_VYQE01000004.1"/>
</dbReference>
<comment type="similarity">
    <text evidence="2">Belongs to the TrkH potassium transport family.</text>
</comment>
<dbReference type="InterPro" id="IPR003445">
    <property type="entry name" value="Cat_transpt"/>
</dbReference>
<comment type="subcellular location">
    <subcellularLocation>
        <location evidence="1">Cell membrane</location>
        <topology evidence="1">Multi-pass membrane protein</topology>
    </subcellularLocation>
</comment>
<dbReference type="GO" id="GO:0008324">
    <property type="term" value="F:monoatomic cation transmembrane transporter activity"/>
    <property type="evidence" value="ECO:0007669"/>
    <property type="project" value="InterPro"/>
</dbReference>
<evidence type="ECO:0000256" key="2">
    <source>
        <dbReference type="ARBA" id="ARBA00009137"/>
    </source>
</evidence>
<dbReference type="PANTHER" id="PTHR32024">
    <property type="entry name" value="TRK SYSTEM POTASSIUM UPTAKE PROTEIN TRKG-RELATED"/>
    <property type="match status" value="1"/>
</dbReference>
<keyword evidence="4" id="KW-1003">Cell membrane</keyword>
<dbReference type="PANTHER" id="PTHR32024:SF2">
    <property type="entry name" value="TRK SYSTEM POTASSIUM UPTAKE PROTEIN TRKG-RELATED"/>
    <property type="match status" value="1"/>
</dbReference>
<keyword evidence="8 9" id="KW-0472">Membrane</keyword>
<feature type="transmembrane region" description="Helical" evidence="9">
    <location>
        <begin position="361"/>
        <end position="384"/>
    </location>
</feature>
<dbReference type="GO" id="GO:0005886">
    <property type="term" value="C:plasma membrane"/>
    <property type="evidence" value="ECO:0007669"/>
    <property type="project" value="UniProtKB-SubCell"/>
</dbReference>
<feature type="transmembrane region" description="Helical" evidence="9">
    <location>
        <begin position="53"/>
        <end position="74"/>
    </location>
</feature>
<evidence type="ECO:0000256" key="3">
    <source>
        <dbReference type="ARBA" id="ARBA00022448"/>
    </source>
</evidence>
<evidence type="ECO:0000256" key="9">
    <source>
        <dbReference type="SAM" id="Phobius"/>
    </source>
</evidence>
<dbReference type="AlphaFoldDB" id="A0A5J5GFJ5"/>
<dbReference type="Proteomes" id="UP000326554">
    <property type="component" value="Unassembled WGS sequence"/>
</dbReference>
<evidence type="ECO:0000313" key="11">
    <source>
        <dbReference type="Proteomes" id="UP000326554"/>
    </source>
</evidence>
<evidence type="ECO:0000256" key="8">
    <source>
        <dbReference type="ARBA" id="ARBA00023136"/>
    </source>
</evidence>
<dbReference type="GO" id="GO:0030001">
    <property type="term" value="P:metal ion transport"/>
    <property type="evidence" value="ECO:0007669"/>
    <property type="project" value="UniProtKB-ARBA"/>
</dbReference>
<organism evidence="10 11">
    <name type="scientific">Histidinibacterium aquaticum</name>
    <dbReference type="NCBI Taxonomy" id="2613962"/>
    <lineage>
        <taxon>Bacteria</taxon>
        <taxon>Pseudomonadati</taxon>
        <taxon>Pseudomonadota</taxon>
        <taxon>Alphaproteobacteria</taxon>
        <taxon>Rhodobacterales</taxon>
        <taxon>Paracoccaceae</taxon>
        <taxon>Histidinibacterium</taxon>
    </lineage>
</organism>
<feature type="transmembrane region" description="Helical" evidence="9">
    <location>
        <begin position="420"/>
        <end position="440"/>
    </location>
</feature>
<feature type="transmembrane region" description="Helical" evidence="9">
    <location>
        <begin position="246"/>
        <end position="267"/>
    </location>
</feature>
<sequence>MGAVPAVPLGVAIAEQSWDMTVALGAPTLLAILAIIATRWIGPPPDLRGIEAVATLSFMFLIVAGALAPAYMVLGMPWVDAAFESVSAITSTGLTVANDPMDWPFAGHVLRAWMQWAGGFAIAVAGVALILGPGRPSQRMGSAGIEQKDLLTSTRLQARSLLTAYIVLTVISCGILILLLPTWWEGLVVGLTAVSTGGFTPRPDSLASYSRAAQIATMLICLSTAVSLMAYVVAKRSGPMAALRQTNALSVILFSLGGACVAAVLAWPEGIVLDAVLNFVSGATTAGFSVATVSQAPPVVALILAGMVVGGGIGSTAGGLKLDRVLILLRTVQFSLRRLRAPERAVTTMRISGRTITERQVIVLSATIFLYTVTAFCCWLAFLIGGVAPLSALFDVTSALSTVGLSSGVTGPDLSGPLKAVLIAAMLLGRLEFLALIAALSPGTWFRRS</sequence>
<evidence type="ECO:0000313" key="10">
    <source>
        <dbReference type="EMBL" id="KAA9006955.1"/>
    </source>
</evidence>